<evidence type="ECO:0000313" key="1">
    <source>
        <dbReference type="EMBL" id="KAH7839550.1"/>
    </source>
</evidence>
<sequence length="587" mass="61603">MEMENGGPPPPPAPVHRSPLTRLNTFVSSTRAGKHFKLVERKTTFTTELRAGTATFLTMAYILAVNASILTDSGGPCSVSDCIPLCSDPTLSASNCTGANVTVIQPDSSCKFDPVNPGYTSCLEKIQKDLIVATVASSLIGCLIMGTLANLPLALAPGMGTNAYFAYTVVGFHGSGNVSYESALAAVFIEGLIFLLISAVGLRAKLAQLVPKPVRISSSAGIGLFLAFIGLQGNQGIGLIGYSSSTLVTLGGCPVSSSTAVAPITTAANGTISLLPGGTVSGNILCLQNRMQSPTLWLAVLGFVIIAYCLIKNIKGAMIYGIVFVTAVSWFRNTSVTVFPDTAAGDSAYDYFKHVADVHVIKQTAGALSFKNISKGYFWEALVTFLYVDILDTTGTLYSMAKFAGFVDESGQFEGQYFAFMSDASAIVVGSLLGTSPVTAFIESSTGIREGGRTGLTALTVAGYFFLAFFFTPLLASIPAWAVGPPLILVGVLMMKSVVEIDWEDMRQAIPAFATLILMPLTYSIAYGLIGGIGTYIVLHLWDWGEEALRKFGIVKGLKSKNDGASNGVNGVISEGAGDGSVKALEV</sequence>
<evidence type="ECO:0000313" key="2">
    <source>
        <dbReference type="Proteomes" id="UP000828048"/>
    </source>
</evidence>
<accession>A0ACB7XFP3</accession>
<organism evidence="1 2">
    <name type="scientific">Vaccinium darrowii</name>
    <dbReference type="NCBI Taxonomy" id="229202"/>
    <lineage>
        <taxon>Eukaryota</taxon>
        <taxon>Viridiplantae</taxon>
        <taxon>Streptophyta</taxon>
        <taxon>Embryophyta</taxon>
        <taxon>Tracheophyta</taxon>
        <taxon>Spermatophyta</taxon>
        <taxon>Magnoliopsida</taxon>
        <taxon>eudicotyledons</taxon>
        <taxon>Gunneridae</taxon>
        <taxon>Pentapetalae</taxon>
        <taxon>asterids</taxon>
        <taxon>Ericales</taxon>
        <taxon>Ericaceae</taxon>
        <taxon>Vaccinioideae</taxon>
        <taxon>Vaccinieae</taxon>
        <taxon>Vaccinium</taxon>
    </lineage>
</organism>
<comment type="caution">
    <text evidence="1">The sequence shown here is derived from an EMBL/GenBank/DDBJ whole genome shotgun (WGS) entry which is preliminary data.</text>
</comment>
<dbReference type="Proteomes" id="UP000828048">
    <property type="component" value="Chromosome 10"/>
</dbReference>
<protein>
    <submittedName>
        <fullName evidence="1">Uncharacterized protein</fullName>
    </submittedName>
</protein>
<proteinExistence type="predicted"/>
<gene>
    <name evidence="1" type="ORF">Vadar_005625</name>
</gene>
<keyword evidence="2" id="KW-1185">Reference proteome</keyword>
<dbReference type="EMBL" id="CM037160">
    <property type="protein sequence ID" value="KAH7839550.1"/>
    <property type="molecule type" value="Genomic_DNA"/>
</dbReference>
<reference evidence="1 2" key="1">
    <citation type="journal article" date="2021" name="Hortic Res">
        <title>High-quality reference genome and annotation aids understanding of berry development for evergreen blueberry (Vaccinium darrowii).</title>
        <authorList>
            <person name="Yu J."/>
            <person name="Hulse-Kemp A.M."/>
            <person name="Babiker E."/>
            <person name="Staton M."/>
        </authorList>
    </citation>
    <scope>NUCLEOTIDE SEQUENCE [LARGE SCALE GENOMIC DNA]</scope>
    <source>
        <strain evidence="2">cv. NJ 8807/NJ 8810</strain>
        <tissue evidence="1">Young leaf</tissue>
    </source>
</reference>
<name>A0ACB7XFP3_9ERIC</name>